<proteinExistence type="predicted"/>
<keyword evidence="2" id="KW-1185">Reference proteome</keyword>
<reference evidence="1" key="1">
    <citation type="submission" date="2021-03" db="EMBL/GenBank/DDBJ databases">
        <title>Draft genome sequence of rust myrtle Austropuccinia psidii MF-1, a brazilian biotype.</title>
        <authorList>
            <person name="Quecine M.C."/>
            <person name="Pachon D.M.R."/>
            <person name="Bonatelli M.L."/>
            <person name="Correr F.H."/>
            <person name="Franceschini L.M."/>
            <person name="Leite T.F."/>
            <person name="Margarido G.R.A."/>
            <person name="Almeida C.A."/>
            <person name="Ferrarezi J.A."/>
            <person name="Labate C.A."/>
        </authorList>
    </citation>
    <scope>NUCLEOTIDE SEQUENCE</scope>
    <source>
        <strain evidence="1">MF-1</strain>
    </source>
</reference>
<dbReference type="AlphaFoldDB" id="A0A9Q3CFB1"/>
<accession>A0A9Q3CFB1</accession>
<protein>
    <submittedName>
        <fullName evidence="1">Uncharacterized protein</fullName>
    </submittedName>
</protein>
<dbReference type="EMBL" id="AVOT02006457">
    <property type="protein sequence ID" value="MBW0481626.1"/>
    <property type="molecule type" value="Genomic_DNA"/>
</dbReference>
<comment type="caution">
    <text evidence="1">The sequence shown here is derived from an EMBL/GenBank/DDBJ whole genome shotgun (WGS) entry which is preliminary data.</text>
</comment>
<dbReference type="OrthoDB" id="413122at2759"/>
<name>A0A9Q3CFB1_9BASI</name>
<sequence>MLEKGCIPIIPYDTIQEDLVYIHPTENSLNMILDKAIHHANRCMQESSEYSKERWDKSHKPPGFNVGDLVLSSTLSFNNIEGPEKKIFLFRNFHYNSPEWP</sequence>
<evidence type="ECO:0000313" key="1">
    <source>
        <dbReference type="EMBL" id="MBW0481626.1"/>
    </source>
</evidence>
<evidence type="ECO:0000313" key="2">
    <source>
        <dbReference type="Proteomes" id="UP000765509"/>
    </source>
</evidence>
<organism evidence="1 2">
    <name type="scientific">Austropuccinia psidii MF-1</name>
    <dbReference type="NCBI Taxonomy" id="1389203"/>
    <lineage>
        <taxon>Eukaryota</taxon>
        <taxon>Fungi</taxon>
        <taxon>Dikarya</taxon>
        <taxon>Basidiomycota</taxon>
        <taxon>Pucciniomycotina</taxon>
        <taxon>Pucciniomycetes</taxon>
        <taxon>Pucciniales</taxon>
        <taxon>Sphaerophragmiaceae</taxon>
        <taxon>Austropuccinia</taxon>
    </lineage>
</organism>
<dbReference type="Proteomes" id="UP000765509">
    <property type="component" value="Unassembled WGS sequence"/>
</dbReference>
<gene>
    <name evidence="1" type="ORF">O181_021341</name>
</gene>